<organism evidence="2 3">
    <name type="scientific">Actinomadura livida</name>
    <dbReference type="NCBI Taxonomy" id="79909"/>
    <lineage>
        <taxon>Bacteria</taxon>
        <taxon>Bacillati</taxon>
        <taxon>Actinomycetota</taxon>
        <taxon>Actinomycetes</taxon>
        <taxon>Streptosporangiales</taxon>
        <taxon>Thermomonosporaceae</taxon>
        <taxon>Actinomadura</taxon>
    </lineage>
</organism>
<evidence type="ECO:0000313" key="2">
    <source>
        <dbReference type="EMBL" id="GAA0594032.1"/>
    </source>
</evidence>
<dbReference type="Pfam" id="PF19054">
    <property type="entry name" value="DUF5753"/>
    <property type="match status" value="1"/>
</dbReference>
<protein>
    <recommendedName>
        <fullName evidence="1">DUF5753 domain-containing protein</fullName>
    </recommendedName>
</protein>
<dbReference type="EMBL" id="BAAAHD010000078">
    <property type="protein sequence ID" value="GAA0594032.1"/>
    <property type="molecule type" value="Genomic_DNA"/>
</dbReference>
<reference evidence="2 3" key="1">
    <citation type="journal article" date="2019" name="Int. J. Syst. Evol. Microbiol.">
        <title>The Global Catalogue of Microorganisms (GCM) 10K type strain sequencing project: providing services to taxonomists for standard genome sequencing and annotation.</title>
        <authorList>
            <consortium name="The Broad Institute Genomics Platform"/>
            <consortium name="The Broad Institute Genome Sequencing Center for Infectious Disease"/>
            <person name="Wu L."/>
            <person name="Ma J."/>
        </authorList>
    </citation>
    <scope>NUCLEOTIDE SEQUENCE [LARGE SCALE GENOMIC DNA]</scope>
    <source>
        <strain evidence="2 3">JCM 10667</strain>
    </source>
</reference>
<comment type="caution">
    <text evidence="2">The sequence shown here is derived from an EMBL/GenBank/DDBJ whole genome shotgun (WGS) entry which is preliminary data.</text>
</comment>
<name>A0ABN1FMZ0_9ACTN</name>
<evidence type="ECO:0000313" key="3">
    <source>
        <dbReference type="Proteomes" id="UP001501427"/>
    </source>
</evidence>
<feature type="domain" description="DUF5753" evidence="1">
    <location>
        <begin position="1"/>
        <end position="125"/>
    </location>
</feature>
<proteinExistence type="predicted"/>
<accession>A0ABN1FMZ0</accession>
<dbReference type="Proteomes" id="UP001501427">
    <property type="component" value="Unassembled WGS sequence"/>
</dbReference>
<sequence>MQRQAALARDMPLKLWAIVDEAAVRRVVGGREVMREQLDHLQEAAACSNVHLQVIPFDVGSHPGMPGSFVVMNFAEDVGPDVVYLESQAGEIFLEEETDLARYNVVSTHLRAVALSPSASASLIAAVAEDLRPG</sequence>
<dbReference type="InterPro" id="IPR043917">
    <property type="entry name" value="DUF5753"/>
</dbReference>
<keyword evidence="3" id="KW-1185">Reference proteome</keyword>
<evidence type="ECO:0000259" key="1">
    <source>
        <dbReference type="Pfam" id="PF19054"/>
    </source>
</evidence>
<gene>
    <name evidence="2" type="ORF">GCM10009546_65380</name>
</gene>